<sequence length="76" mass="8548">MGQVGSTHAKRGGHSPCRMRRTTAGKTRWASLTENGAGFWHAKRGKLAYEKTRRTEAHKTRKQGGLLARKMRQARS</sequence>
<feature type="compositionally biased region" description="Basic residues" evidence="1">
    <location>
        <begin position="8"/>
        <end position="23"/>
    </location>
</feature>
<feature type="region of interest" description="Disordered" evidence="1">
    <location>
        <begin position="1"/>
        <end position="27"/>
    </location>
</feature>
<evidence type="ECO:0000313" key="3">
    <source>
        <dbReference type="Proteomes" id="UP000290289"/>
    </source>
</evidence>
<dbReference type="EMBL" id="RDQH01000339">
    <property type="protein sequence ID" value="RXH79409.1"/>
    <property type="molecule type" value="Genomic_DNA"/>
</dbReference>
<reference evidence="2 3" key="1">
    <citation type="submission" date="2018-10" db="EMBL/GenBank/DDBJ databases">
        <title>A high-quality apple genome assembly.</title>
        <authorList>
            <person name="Hu J."/>
        </authorList>
    </citation>
    <scope>NUCLEOTIDE SEQUENCE [LARGE SCALE GENOMIC DNA]</scope>
    <source>
        <strain evidence="3">cv. HFTH1</strain>
        <tissue evidence="2">Young leaf</tissue>
    </source>
</reference>
<comment type="caution">
    <text evidence="2">The sequence shown here is derived from an EMBL/GenBank/DDBJ whole genome shotgun (WGS) entry which is preliminary data.</text>
</comment>
<name>A0A498I913_MALDO</name>
<keyword evidence="3" id="KW-1185">Reference proteome</keyword>
<organism evidence="2 3">
    <name type="scientific">Malus domestica</name>
    <name type="common">Apple</name>
    <name type="synonym">Pyrus malus</name>
    <dbReference type="NCBI Taxonomy" id="3750"/>
    <lineage>
        <taxon>Eukaryota</taxon>
        <taxon>Viridiplantae</taxon>
        <taxon>Streptophyta</taxon>
        <taxon>Embryophyta</taxon>
        <taxon>Tracheophyta</taxon>
        <taxon>Spermatophyta</taxon>
        <taxon>Magnoliopsida</taxon>
        <taxon>eudicotyledons</taxon>
        <taxon>Gunneridae</taxon>
        <taxon>Pentapetalae</taxon>
        <taxon>rosids</taxon>
        <taxon>fabids</taxon>
        <taxon>Rosales</taxon>
        <taxon>Rosaceae</taxon>
        <taxon>Amygdaloideae</taxon>
        <taxon>Maleae</taxon>
        <taxon>Malus</taxon>
    </lineage>
</organism>
<evidence type="ECO:0000313" key="2">
    <source>
        <dbReference type="EMBL" id="RXH79409.1"/>
    </source>
</evidence>
<feature type="region of interest" description="Disordered" evidence="1">
    <location>
        <begin position="53"/>
        <end position="76"/>
    </location>
</feature>
<evidence type="ECO:0000256" key="1">
    <source>
        <dbReference type="SAM" id="MobiDB-lite"/>
    </source>
</evidence>
<accession>A0A498I913</accession>
<gene>
    <name evidence="2" type="ORF">DVH24_040556</name>
</gene>
<protein>
    <submittedName>
        <fullName evidence="2">Uncharacterized protein</fullName>
    </submittedName>
</protein>
<dbReference type="AlphaFoldDB" id="A0A498I913"/>
<dbReference type="Proteomes" id="UP000290289">
    <property type="component" value="Chromosome 13"/>
</dbReference>
<proteinExistence type="predicted"/>